<gene>
    <name evidence="4" type="ORF">AB835_07975</name>
</gene>
<organism evidence="4 5">
    <name type="scientific">Candidatus Endobugula sertula</name>
    <name type="common">Bugula neritina bacterial symbiont</name>
    <dbReference type="NCBI Taxonomy" id="62101"/>
    <lineage>
        <taxon>Bacteria</taxon>
        <taxon>Pseudomonadati</taxon>
        <taxon>Pseudomonadota</taxon>
        <taxon>Gammaproteobacteria</taxon>
        <taxon>Cellvibrionales</taxon>
        <taxon>Cellvibrionaceae</taxon>
        <taxon>Candidatus Endobugula</taxon>
    </lineage>
</organism>
<dbReference type="SUPFAM" id="SSF52172">
    <property type="entry name" value="CheY-like"/>
    <property type="match status" value="1"/>
</dbReference>
<evidence type="ECO:0000259" key="3">
    <source>
        <dbReference type="PROSITE" id="PS50110"/>
    </source>
</evidence>
<dbReference type="SMART" id="SM00448">
    <property type="entry name" value="REC"/>
    <property type="match status" value="1"/>
</dbReference>
<dbReference type="CDD" id="cd00156">
    <property type="entry name" value="REC"/>
    <property type="match status" value="1"/>
</dbReference>
<dbReference type="PROSITE" id="PS50110">
    <property type="entry name" value="RESPONSE_REGULATORY"/>
    <property type="match status" value="1"/>
</dbReference>
<name>A0A1D2QQ22_9GAMM</name>
<comment type="caution">
    <text evidence="4">The sequence shown here is derived from an EMBL/GenBank/DDBJ whole genome shotgun (WGS) entry which is preliminary data.</text>
</comment>
<dbReference type="PANTHER" id="PTHR44591">
    <property type="entry name" value="STRESS RESPONSE REGULATOR PROTEIN 1"/>
    <property type="match status" value="1"/>
</dbReference>
<dbReference type="Proteomes" id="UP000242502">
    <property type="component" value="Unassembled WGS sequence"/>
</dbReference>
<dbReference type="STRING" id="62101.AB835_07975"/>
<dbReference type="InterPro" id="IPR011006">
    <property type="entry name" value="CheY-like_superfamily"/>
</dbReference>
<dbReference type="InterPro" id="IPR050595">
    <property type="entry name" value="Bact_response_regulator"/>
</dbReference>
<feature type="modified residue" description="4-aspartylphosphate" evidence="2">
    <location>
        <position position="58"/>
    </location>
</feature>
<proteinExistence type="predicted"/>
<keyword evidence="1 2" id="KW-0597">Phosphoprotein</keyword>
<evidence type="ECO:0000256" key="2">
    <source>
        <dbReference type="PROSITE-ProRule" id="PRU00169"/>
    </source>
</evidence>
<dbReference type="PANTHER" id="PTHR44591:SF3">
    <property type="entry name" value="RESPONSE REGULATORY DOMAIN-CONTAINING PROTEIN"/>
    <property type="match status" value="1"/>
</dbReference>
<sequence>MSNEVARTLIVDDDRAMLMILQERVESLGHKTLIASNGQEAWDLIVQSGTNVDIVVIDREMPKMNGLQFVEKIKNNRDLKNIPVIMQTGSDKPEQIKEGIDAGVYYYLTKPIDENILESVLSAAVRESEQQKILSGEMSQHKKSFSLINSCRFFICDLLEAESLTCFVANCFPDPEKVVPGIAELLINSIEHGNLAIGYEEKTWLIKEGTWREEVLRRSLLPEHQGKKVEVIFKNKSDEYSLKIIDSGRGFNWKNYMDVDPSRAMDNHGRGIAQANAISFDKLIYNDAGNEVTAIINSDSDIEW</sequence>
<dbReference type="GO" id="GO:0000160">
    <property type="term" value="P:phosphorelay signal transduction system"/>
    <property type="evidence" value="ECO:0007669"/>
    <property type="project" value="InterPro"/>
</dbReference>
<accession>A0A1D2QQ22</accession>
<feature type="domain" description="Response regulatory" evidence="3">
    <location>
        <begin position="7"/>
        <end position="125"/>
    </location>
</feature>
<protein>
    <recommendedName>
        <fullName evidence="3">Response regulatory domain-containing protein</fullName>
    </recommendedName>
</protein>
<evidence type="ECO:0000313" key="5">
    <source>
        <dbReference type="Proteomes" id="UP000242502"/>
    </source>
</evidence>
<dbReference type="InterPro" id="IPR001789">
    <property type="entry name" value="Sig_transdc_resp-reg_receiver"/>
</dbReference>
<evidence type="ECO:0000313" key="4">
    <source>
        <dbReference type="EMBL" id="ODS23640.1"/>
    </source>
</evidence>
<dbReference type="AlphaFoldDB" id="A0A1D2QQ22"/>
<evidence type="ECO:0000256" key="1">
    <source>
        <dbReference type="ARBA" id="ARBA00022553"/>
    </source>
</evidence>
<reference evidence="4 5" key="1">
    <citation type="journal article" date="2016" name="Appl. Environ. Microbiol.">
        <title>Lack of Overt Genome Reduction in the Bryostatin-Producing Bryozoan Symbiont "Candidatus Endobugula sertula".</title>
        <authorList>
            <person name="Miller I.J."/>
            <person name="Vanee N."/>
            <person name="Fong S.S."/>
            <person name="Lim-Fong G.E."/>
            <person name="Kwan J.C."/>
        </authorList>
    </citation>
    <scope>NUCLEOTIDE SEQUENCE [LARGE SCALE GENOMIC DNA]</scope>
    <source>
        <strain evidence="4">AB1-4</strain>
    </source>
</reference>
<dbReference type="Gene3D" id="3.40.50.2300">
    <property type="match status" value="1"/>
</dbReference>
<dbReference type="Pfam" id="PF00072">
    <property type="entry name" value="Response_reg"/>
    <property type="match status" value="1"/>
</dbReference>
<dbReference type="EMBL" id="MDLC01000024">
    <property type="protein sequence ID" value="ODS23640.1"/>
    <property type="molecule type" value="Genomic_DNA"/>
</dbReference>